<feature type="transmembrane region" description="Helical" evidence="2">
    <location>
        <begin position="244"/>
        <end position="265"/>
    </location>
</feature>
<name>A0AAW1P0R6_9CHLO</name>
<dbReference type="Gene3D" id="3.40.50.12780">
    <property type="entry name" value="N-terminal domain of ligase-like"/>
    <property type="match status" value="1"/>
</dbReference>
<evidence type="ECO:0000256" key="1">
    <source>
        <dbReference type="ARBA" id="ARBA00006432"/>
    </source>
</evidence>
<dbReference type="Proteomes" id="UP001465755">
    <property type="component" value="Unassembled WGS sequence"/>
</dbReference>
<keyword evidence="7" id="KW-1185">Reference proteome</keyword>
<keyword evidence="2" id="KW-1133">Transmembrane helix</keyword>
<evidence type="ECO:0000259" key="4">
    <source>
        <dbReference type="Pfam" id="PF13193"/>
    </source>
</evidence>
<accession>A0AAW1P0R6</accession>
<organism evidence="6 7">
    <name type="scientific">Symbiochloris irregularis</name>
    <dbReference type="NCBI Taxonomy" id="706552"/>
    <lineage>
        <taxon>Eukaryota</taxon>
        <taxon>Viridiplantae</taxon>
        <taxon>Chlorophyta</taxon>
        <taxon>core chlorophytes</taxon>
        <taxon>Trebouxiophyceae</taxon>
        <taxon>Trebouxiales</taxon>
        <taxon>Trebouxiaceae</taxon>
        <taxon>Symbiochloris</taxon>
    </lineage>
</organism>
<dbReference type="Pfam" id="PF16177">
    <property type="entry name" value="ACAS_N"/>
    <property type="match status" value="1"/>
</dbReference>
<evidence type="ECO:0000313" key="7">
    <source>
        <dbReference type="Proteomes" id="UP001465755"/>
    </source>
</evidence>
<dbReference type="AlphaFoldDB" id="A0AAW1P0R6"/>
<feature type="domain" description="AMP-binding enzyme C-terminal" evidence="4">
    <location>
        <begin position="638"/>
        <end position="712"/>
    </location>
</feature>
<evidence type="ECO:0000256" key="2">
    <source>
        <dbReference type="SAM" id="Phobius"/>
    </source>
</evidence>
<evidence type="ECO:0000259" key="5">
    <source>
        <dbReference type="Pfam" id="PF16177"/>
    </source>
</evidence>
<dbReference type="Pfam" id="PF00501">
    <property type="entry name" value="AMP-binding"/>
    <property type="match status" value="1"/>
</dbReference>
<comment type="similarity">
    <text evidence="1">Belongs to the ATP-dependent AMP-binding enzyme family.</text>
</comment>
<dbReference type="PANTHER" id="PTHR44378:SF2">
    <property type="entry name" value="ACYL-ACTIVATING ENZYME 17, PEROXISOMAL-RELATED"/>
    <property type="match status" value="1"/>
</dbReference>
<dbReference type="InterPro" id="IPR000873">
    <property type="entry name" value="AMP-dep_synth/lig_dom"/>
</dbReference>
<comment type="caution">
    <text evidence="6">The sequence shown here is derived from an EMBL/GenBank/DDBJ whole genome shotgun (WGS) entry which is preliminary data.</text>
</comment>
<dbReference type="SUPFAM" id="SSF56801">
    <property type="entry name" value="Acetyl-CoA synthetase-like"/>
    <property type="match status" value="1"/>
</dbReference>
<dbReference type="EMBL" id="JALJOQ010000072">
    <property type="protein sequence ID" value="KAK9802017.1"/>
    <property type="molecule type" value="Genomic_DNA"/>
</dbReference>
<keyword evidence="2" id="KW-0472">Membrane</keyword>
<sequence length="729" mass="79224">MRDRPRNQASPSLDDILQSGLDKRSAEDLAAALQHAESSVKNESAEEVWRVISQVVLRPDHPFPLHQLCHAWCYRGWQAAHKVRPPVWSPSRAGAADLNLARLMKGLKGPKDWEARKGCPLQDLPLLHELSCTHPDIFWPAVFQELRIRFHTPPSRMLQPASKPEDVRWLPGARLNIADSAICTRDPDLVALVWADEAMPQHVHTLTRGQLRWQSLEVAAALRHMNLQPGAAVAIAMPMTAEAVAAYLGIVLAGCVVVGIADSFAPASIADRNRISQARAIITQDVILRGDKKLPMYARVVAAKSPRAVVIPAARGQALQVDLRPGDIAWQDFLESAKQAPPVTPHIADAADPSNILFSSGTTGEPKAIPWTHTTPLRCAMEAWTCMDMGLRDVAAWPTNLGWMMGPWLIYASLLSGAAMALFHGSPLGRPFGEFIQAARVTFLGVVPSLVKTWRSSGCMQGLDWGAVRRFASTGEASAPDDSHWLSARGGYKPVIETIGGTEIGGSFLSGSMLQPQIPSTFSTPTLGTRLLLLRGAEGEERQQSPHGGGEACNGELTLVGPCLGWSQRLLNRDHHTAYYEGMPMAAGTSMPLRRHGDEMERLPNGYYVAHGRADDTMNLGGIKVSSVELERACVEGTSEVMEAAAVGVPTPGGGPDKLVLFLVLQPSSSQAADTKGLQKRCQAAIRDRLNPLFRLDKVLVRAALPRTASNKVMRRVLRDELRGPKAKL</sequence>
<dbReference type="InterPro" id="IPR025110">
    <property type="entry name" value="AMP-bd_C"/>
</dbReference>
<dbReference type="PANTHER" id="PTHR44378">
    <property type="entry name" value="ACYL-ACTIVATING ENZYME 17, PEROXISOMAL-RELATED"/>
    <property type="match status" value="1"/>
</dbReference>
<dbReference type="PROSITE" id="PS00455">
    <property type="entry name" value="AMP_BINDING"/>
    <property type="match status" value="1"/>
</dbReference>
<dbReference type="Pfam" id="PF13193">
    <property type="entry name" value="AMP-binding_C"/>
    <property type="match status" value="1"/>
</dbReference>
<keyword evidence="2" id="KW-0812">Transmembrane</keyword>
<feature type="domain" description="AMP-dependent synthetase/ligase" evidence="3">
    <location>
        <begin position="183"/>
        <end position="563"/>
    </location>
</feature>
<evidence type="ECO:0000259" key="3">
    <source>
        <dbReference type="Pfam" id="PF00501"/>
    </source>
</evidence>
<gene>
    <name evidence="6" type="ORF">WJX73_001758</name>
</gene>
<dbReference type="InterPro" id="IPR042099">
    <property type="entry name" value="ANL_N_sf"/>
</dbReference>
<dbReference type="InterPro" id="IPR020845">
    <property type="entry name" value="AMP-binding_CS"/>
</dbReference>
<protein>
    <submittedName>
        <fullName evidence="6">Uncharacterized protein</fullName>
    </submittedName>
</protein>
<reference evidence="6 7" key="1">
    <citation type="journal article" date="2024" name="Nat. Commun.">
        <title>Phylogenomics reveals the evolutionary origins of lichenization in chlorophyte algae.</title>
        <authorList>
            <person name="Puginier C."/>
            <person name="Libourel C."/>
            <person name="Otte J."/>
            <person name="Skaloud P."/>
            <person name="Haon M."/>
            <person name="Grisel S."/>
            <person name="Petersen M."/>
            <person name="Berrin J.G."/>
            <person name="Delaux P.M."/>
            <person name="Dal Grande F."/>
            <person name="Keller J."/>
        </authorList>
    </citation>
    <scope>NUCLEOTIDE SEQUENCE [LARGE SCALE GENOMIC DNA]</scope>
    <source>
        <strain evidence="6 7">SAG 2036</strain>
    </source>
</reference>
<dbReference type="Gene3D" id="3.30.300.30">
    <property type="match status" value="1"/>
</dbReference>
<dbReference type="InterPro" id="IPR032387">
    <property type="entry name" value="ACAS_N"/>
</dbReference>
<feature type="domain" description="Acetyl-coenzyme A synthetase N-terminal" evidence="5">
    <location>
        <begin position="127"/>
        <end position="179"/>
    </location>
</feature>
<proteinExistence type="inferred from homology"/>
<dbReference type="InterPro" id="IPR045851">
    <property type="entry name" value="AMP-bd_C_sf"/>
</dbReference>
<evidence type="ECO:0000313" key="6">
    <source>
        <dbReference type="EMBL" id="KAK9802017.1"/>
    </source>
</evidence>